<reference evidence="2" key="1">
    <citation type="submission" date="2021-07" db="EMBL/GenBank/DDBJ databases">
        <title>Complete genome sequencing of a Clostridium isolate.</title>
        <authorList>
            <person name="Ueki A."/>
            <person name="Tonouchi A."/>
        </authorList>
    </citation>
    <scope>NUCLEOTIDE SEQUENCE [LARGE SCALE GENOMIC DNA]</scope>
    <source>
        <strain evidence="2">C5S11</strain>
    </source>
</reference>
<sequence length="66" mass="7687">MIAISLQYEIFTQLTVNSEQLTVKEQSLLDFEKLNVLKKAESFFIKCLALNVNYVLMVVPMYIKKN</sequence>
<keyword evidence="2" id="KW-1185">Reference proteome</keyword>
<dbReference type="Proteomes" id="UP000824633">
    <property type="component" value="Chromosome"/>
</dbReference>
<evidence type="ECO:0000313" key="1">
    <source>
        <dbReference type="EMBL" id="BCZ48366.1"/>
    </source>
</evidence>
<dbReference type="EMBL" id="AP024849">
    <property type="protein sequence ID" value="BCZ48366.1"/>
    <property type="molecule type" value="Genomic_DNA"/>
</dbReference>
<evidence type="ECO:0000313" key="2">
    <source>
        <dbReference type="Proteomes" id="UP000824633"/>
    </source>
</evidence>
<accession>A0ABM7T8S8</accession>
<proteinExistence type="predicted"/>
<organism evidence="1 2">
    <name type="scientific">Clostridium gelidum</name>
    <dbReference type="NCBI Taxonomy" id="704125"/>
    <lineage>
        <taxon>Bacteria</taxon>
        <taxon>Bacillati</taxon>
        <taxon>Bacillota</taxon>
        <taxon>Clostridia</taxon>
        <taxon>Eubacteriales</taxon>
        <taxon>Clostridiaceae</taxon>
        <taxon>Clostridium</taxon>
    </lineage>
</organism>
<protein>
    <submittedName>
        <fullName evidence="1">Uncharacterized protein</fullName>
    </submittedName>
</protein>
<gene>
    <name evidence="1" type="ORF">psyc5s11_44330</name>
</gene>
<name>A0ABM7T8S8_9CLOT</name>